<dbReference type="InterPro" id="IPR030381">
    <property type="entry name" value="G_DYNAMIN_dom"/>
</dbReference>
<evidence type="ECO:0000259" key="9">
    <source>
        <dbReference type="PROSITE" id="PS51718"/>
    </source>
</evidence>
<keyword evidence="5" id="KW-0342">GTP-binding</keyword>
<dbReference type="AlphaFoldDB" id="A0A4Q9E224"/>
<evidence type="ECO:0000256" key="5">
    <source>
        <dbReference type="ARBA" id="ARBA00023134"/>
    </source>
</evidence>
<dbReference type="Proteomes" id="UP000293142">
    <property type="component" value="Unassembled WGS sequence"/>
</dbReference>
<dbReference type="GO" id="GO:0008053">
    <property type="term" value="P:mitochondrial fusion"/>
    <property type="evidence" value="ECO:0007669"/>
    <property type="project" value="TreeGrafter"/>
</dbReference>
<evidence type="ECO:0000256" key="2">
    <source>
        <dbReference type="ARBA" id="ARBA00022741"/>
    </source>
</evidence>
<dbReference type="InterPro" id="IPR027417">
    <property type="entry name" value="P-loop_NTPase"/>
</dbReference>
<keyword evidence="4 7" id="KW-0175">Coiled coil</keyword>
<keyword evidence="6 8" id="KW-0472">Membrane</keyword>
<evidence type="ECO:0000256" key="6">
    <source>
        <dbReference type="ARBA" id="ARBA00023136"/>
    </source>
</evidence>
<evidence type="ECO:0000256" key="7">
    <source>
        <dbReference type="SAM" id="Coils"/>
    </source>
</evidence>
<dbReference type="InterPro" id="IPR045063">
    <property type="entry name" value="Dynamin_N"/>
</dbReference>
<dbReference type="CDD" id="cd09912">
    <property type="entry name" value="DLP_2"/>
    <property type="match status" value="1"/>
</dbReference>
<organism evidence="10 11">
    <name type="scientific">Paenibacillus thalictri</name>
    <dbReference type="NCBI Taxonomy" id="2527873"/>
    <lineage>
        <taxon>Bacteria</taxon>
        <taxon>Bacillati</taxon>
        <taxon>Bacillota</taxon>
        <taxon>Bacilli</taxon>
        <taxon>Bacillales</taxon>
        <taxon>Paenibacillaceae</taxon>
        <taxon>Paenibacillus</taxon>
    </lineage>
</organism>
<dbReference type="GO" id="GO:0003924">
    <property type="term" value="F:GTPase activity"/>
    <property type="evidence" value="ECO:0007669"/>
    <property type="project" value="InterPro"/>
</dbReference>
<comment type="subcellular location">
    <subcellularLocation>
        <location evidence="1">Membrane</location>
    </subcellularLocation>
</comment>
<dbReference type="InterPro" id="IPR027094">
    <property type="entry name" value="Mitofusin_fam"/>
</dbReference>
<dbReference type="Gene3D" id="3.40.50.300">
    <property type="entry name" value="P-loop containing nucleotide triphosphate hydrolases"/>
    <property type="match status" value="1"/>
</dbReference>
<keyword evidence="3" id="KW-0378">Hydrolase</keyword>
<evidence type="ECO:0000313" key="10">
    <source>
        <dbReference type="EMBL" id="TBL81661.1"/>
    </source>
</evidence>
<dbReference type="GO" id="GO:0005525">
    <property type="term" value="F:GTP binding"/>
    <property type="evidence" value="ECO:0007669"/>
    <property type="project" value="UniProtKB-KW"/>
</dbReference>
<gene>
    <name evidence="10" type="ORF">EYB31_01280</name>
</gene>
<evidence type="ECO:0000256" key="8">
    <source>
        <dbReference type="SAM" id="Phobius"/>
    </source>
</evidence>
<dbReference type="SUPFAM" id="SSF52540">
    <property type="entry name" value="P-loop containing nucleoside triphosphate hydrolases"/>
    <property type="match status" value="1"/>
</dbReference>
<protein>
    <recommendedName>
        <fullName evidence="9">Dynamin-type G domain-containing protein</fullName>
    </recommendedName>
</protein>
<keyword evidence="8" id="KW-1133">Transmembrane helix</keyword>
<evidence type="ECO:0000256" key="3">
    <source>
        <dbReference type="ARBA" id="ARBA00022801"/>
    </source>
</evidence>
<dbReference type="PANTHER" id="PTHR10465:SF0">
    <property type="entry name" value="SARCALUMENIN"/>
    <property type="match status" value="1"/>
</dbReference>
<reference evidence="10 11" key="1">
    <citation type="submission" date="2019-02" db="EMBL/GenBank/DDBJ databases">
        <title>Paenibacillus sp. nov., isolated from surface-sterilized tissue of Thalictrum simplex L.</title>
        <authorList>
            <person name="Tuo L."/>
        </authorList>
    </citation>
    <scope>NUCLEOTIDE SEQUENCE [LARGE SCALE GENOMIC DNA]</scope>
    <source>
        <strain evidence="10 11">N2SHLJ1</strain>
    </source>
</reference>
<keyword evidence="8" id="KW-0812">Transmembrane</keyword>
<comment type="caution">
    <text evidence="10">The sequence shown here is derived from an EMBL/GenBank/DDBJ whole genome shotgun (WGS) entry which is preliminary data.</text>
</comment>
<keyword evidence="2" id="KW-0547">Nucleotide-binding</keyword>
<evidence type="ECO:0000313" key="11">
    <source>
        <dbReference type="Proteomes" id="UP000293142"/>
    </source>
</evidence>
<sequence>MPLGFADRIKASLERLDRETMNLLVVGEFSRGKSTFINALLGAPILPSKVNPTTATINIIVPGTERKLVIEYHDGTQVEHPLPAEQVNKFLDGIVTVSNENANKIKQIRIFVPGPMQAWNCVIVDTPGVNDLDDLREEVTYNYLRNADACIILLDSQQPLSESERRFITEKVLLNDINRLIFVMNRIDEVDSQPDGPNVARLQGYVKRLLSEKVPSIQEPVIYAVSAKETLRSKYKQESSVWRSSFERFEGELHQVLSQFAGKERLEEHVDRAIGIAYNGLQTIAERISLLSSSEEELEAQRKRLEAEGRHLHVQLQALSVTMEQESLELSRRIQNQVERGFSDLRDTLIRQTERSTHESDVQLLKSELSTGIRQALDNVLAMITEHKQSLSNKLQKQFSAFFSSEDVMALTVRNASQAERYETNASFSRFDVSRRSYQMEEESSTFWKAAAAGGALTYVAAALMGPIGIVAGIIGSFFLGGKIDEVQQQKQLEQALTEMKRSIRTQIDAIIQESKQNALQMAKQEMSPMEAYYKEHVNGRLESVSSALRIQKDGLLHQSESLQEQIQGLERCTNELCVLVEQLYSIRGALS</sequence>
<dbReference type="GO" id="GO:0016020">
    <property type="term" value="C:membrane"/>
    <property type="evidence" value="ECO:0007669"/>
    <property type="project" value="UniProtKB-SubCell"/>
</dbReference>
<dbReference type="PROSITE" id="PS51718">
    <property type="entry name" value="G_DYNAMIN_2"/>
    <property type="match status" value="1"/>
</dbReference>
<feature type="coiled-coil region" evidence="7">
    <location>
        <begin position="288"/>
        <end position="315"/>
    </location>
</feature>
<feature type="domain" description="Dynamin-type G" evidence="9">
    <location>
        <begin position="17"/>
        <end position="271"/>
    </location>
</feature>
<proteinExistence type="predicted"/>
<feature type="transmembrane region" description="Helical" evidence="8">
    <location>
        <begin position="456"/>
        <end position="481"/>
    </location>
</feature>
<accession>A0A4Q9E224</accession>
<dbReference type="Pfam" id="PF00350">
    <property type="entry name" value="Dynamin_N"/>
    <property type="match status" value="1"/>
</dbReference>
<name>A0A4Q9E224_9BACL</name>
<keyword evidence="11" id="KW-1185">Reference proteome</keyword>
<evidence type="ECO:0000256" key="1">
    <source>
        <dbReference type="ARBA" id="ARBA00004370"/>
    </source>
</evidence>
<dbReference type="EMBL" id="SIRE01000002">
    <property type="protein sequence ID" value="TBL81661.1"/>
    <property type="molecule type" value="Genomic_DNA"/>
</dbReference>
<dbReference type="PANTHER" id="PTHR10465">
    <property type="entry name" value="TRANSMEMBRANE GTPASE FZO1"/>
    <property type="match status" value="1"/>
</dbReference>
<evidence type="ECO:0000256" key="4">
    <source>
        <dbReference type="ARBA" id="ARBA00023054"/>
    </source>
</evidence>